<accession>A0A0F9A7I6</accession>
<name>A0A0F9A7I6_9ZZZZ</name>
<dbReference type="EMBL" id="LAZR01044075">
    <property type="protein sequence ID" value="KKL05534.1"/>
    <property type="molecule type" value="Genomic_DNA"/>
</dbReference>
<protein>
    <submittedName>
        <fullName evidence="1">Uncharacterized protein</fullName>
    </submittedName>
</protein>
<gene>
    <name evidence="1" type="ORF">LCGC14_2605080</name>
</gene>
<organism evidence="1">
    <name type="scientific">marine sediment metagenome</name>
    <dbReference type="NCBI Taxonomy" id="412755"/>
    <lineage>
        <taxon>unclassified sequences</taxon>
        <taxon>metagenomes</taxon>
        <taxon>ecological metagenomes</taxon>
    </lineage>
</organism>
<dbReference type="AlphaFoldDB" id="A0A0F9A7I6"/>
<sequence length="63" mass="6928">MMARLPETIRVDLGKMVAAPGGPIVTVRLDVHGQRRFSVRLWITGKLLSLASRVSPVAMEIET</sequence>
<comment type="caution">
    <text evidence="1">The sequence shown here is derived from an EMBL/GenBank/DDBJ whole genome shotgun (WGS) entry which is preliminary data.</text>
</comment>
<proteinExistence type="predicted"/>
<evidence type="ECO:0000313" key="1">
    <source>
        <dbReference type="EMBL" id="KKL05534.1"/>
    </source>
</evidence>
<reference evidence="1" key="1">
    <citation type="journal article" date="2015" name="Nature">
        <title>Complex archaea that bridge the gap between prokaryotes and eukaryotes.</title>
        <authorList>
            <person name="Spang A."/>
            <person name="Saw J.H."/>
            <person name="Jorgensen S.L."/>
            <person name="Zaremba-Niedzwiedzka K."/>
            <person name="Martijn J."/>
            <person name="Lind A.E."/>
            <person name="van Eijk R."/>
            <person name="Schleper C."/>
            <person name="Guy L."/>
            <person name="Ettema T.J."/>
        </authorList>
    </citation>
    <scope>NUCLEOTIDE SEQUENCE</scope>
</reference>